<keyword evidence="9" id="KW-0418">Kinase</keyword>
<dbReference type="InterPro" id="IPR008279">
    <property type="entry name" value="PEP-util_enz_mobile_dom"/>
</dbReference>
<feature type="region of interest" description="Disordered" evidence="14">
    <location>
        <begin position="502"/>
        <end position="521"/>
    </location>
</feature>
<dbReference type="Gene3D" id="3.20.20.60">
    <property type="entry name" value="Phosphoenolpyruvate-binding domains"/>
    <property type="match status" value="1"/>
</dbReference>
<keyword evidence="11" id="KW-0460">Magnesium</keyword>
<dbReference type="Gene3D" id="3.50.30.10">
    <property type="entry name" value="Phosphohistidine domain"/>
    <property type="match status" value="1"/>
</dbReference>
<dbReference type="SUPFAM" id="SSF51621">
    <property type="entry name" value="Phosphoenolpyruvate/pyruvate domain"/>
    <property type="match status" value="1"/>
</dbReference>
<accession>A0A6J7MHA5</accession>
<comment type="function">
    <text evidence="2">Catalyzes the phosphorylation of pyruvate to phosphoenolpyruvate.</text>
</comment>
<keyword evidence="7" id="KW-0479">Metal-binding</keyword>
<comment type="catalytic activity">
    <reaction evidence="13">
        <text>pyruvate + ATP + H2O = phosphoenolpyruvate + AMP + phosphate + 2 H(+)</text>
        <dbReference type="Rhea" id="RHEA:11364"/>
        <dbReference type="ChEBI" id="CHEBI:15361"/>
        <dbReference type="ChEBI" id="CHEBI:15377"/>
        <dbReference type="ChEBI" id="CHEBI:15378"/>
        <dbReference type="ChEBI" id="CHEBI:30616"/>
        <dbReference type="ChEBI" id="CHEBI:43474"/>
        <dbReference type="ChEBI" id="CHEBI:58702"/>
        <dbReference type="ChEBI" id="CHEBI:456215"/>
        <dbReference type="EC" id="2.7.9.2"/>
    </reaction>
</comment>
<evidence type="ECO:0000259" key="17">
    <source>
        <dbReference type="Pfam" id="PF02896"/>
    </source>
</evidence>
<comment type="pathway">
    <text evidence="3">Carbohydrate biosynthesis; gluconeogenesis.</text>
</comment>
<dbReference type="Pfam" id="PF02896">
    <property type="entry name" value="PEP-utilizers_C"/>
    <property type="match status" value="1"/>
</dbReference>
<dbReference type="InterPro" id="IPR013815">
    <property type="entry name" value="ATP_grasp_subdomain_1"/>
</dbReference>
<evidence type="ECO:0000256" key="5">
    <source>
        <dbReference type="ARBA" id="ARBA00011996"/>
    </source>
</evidence>
<dbReference type="InterPro" id="IPR018274">
    <property type="entry name" value="PEP_util_AS"/>
</dbReference>
<dbReference type="Pfam" id="PF00391">
    <property type="entry name" value="PEP-utilizers"/>
    <property type="match status" value="1"/>
</dbReference>
<protein>
    <recommendedName>
        <fullName evidence="5">pyruvate, water dikinase</fullName>
        <ecNumber evidence="5">2.7.9.2</ecNumber>
    </recommendedName>
    <alternativeName>
        <fullName evidence="12">Pyruvate, water dikinase</fullName>
    </alternativeName>
</protein>
<dbReference type="InterPro" id="IPR036637">
    <property type="entry name" value="Phosphohistidine_dom_sf"/>
</dbReference>
<feature type="domain" description="PEP-utilising enzyme C-terminal" evidence="17">
    <location>
        <begin position="547"/>
        <end position="838"/>
    </location>
</feature>
<dbReference type="PANTHER" id="PTHR43030:SF1">
    <property type="entry name" value="PHOSPHOENOLPYRUVATE SYNTHASE"/>
    <property type="match status" value="1"/>
</dbReference>
<dbReference type="InterPro" id="IPR000121">
    <property type="entry name" value="PEP_util_C"/>
</dbReference>
<dbReference type="Pfam" id="PF01326">
    <property type="entry name" value="PPDK_N"/>
    <property type="match status" value="1"/>
</dbReference>
<comment type="cofactor">
    <cofactor evidence="1">
        <name>Mg(2+)</name>
        <dbReference type="ChEBI" id="CHEBI:18420"/>
    </cofactor>
</comment>
<feature type="domain" description="Pyruvate phosphate dikinase AMP/ATP-binding" evidence="16">
    <location>
        <begin position="80"/>
        <end position="383"/>
    </location>
</feature>
<comment type="similarity">
    <text evidence="4">Belongs to the PEP-utilizing enzyme family.</text>
</comment>
<feature type="compositionally biased region" description="Low complexity" evidence="14">
    <location>
        <begin position="510"/>
        <end position="520"/>
    </location>
</feature>
<sequence>MHWLLSARRSKQTTEATIEGGAREECQLLRPLVVFWPYSHRAPHCFDQLMSTLDEKARAMTVALDGIAWFTQLRRGDSAQAGGKGANLGEMTAAGLPVPQGFVLLAQSYLDAMQAAGMREVLLADFLEVCRLAQSSDSSVEVSEKCGQLRAAVRAAGMPEEMRELLVDSYRKLGLNAAVAVRSSATSEDAADASFAGMHLSIANVVGEDQLVEAVVDCWSSVFSERAVSYRASRSMMDEPAIAIVVQELVDSERAGVMFTADPMSADPDTMVIEGALGLGEVVVSGQVEPDTYRLSKSPLRLLSLKIGLQDHKLIPGPNGDVISAQLDAEHAGAQVLSADEILALAELGLRVEQAYGQPQDIEWCISRGATYLVQSRPITTRIAAAFGASSAAILTGLSASRGRASGAVRILHSPQEGRLLQNGEILVAPTTNPDWVPVIRRAAAVITDSGGTTCHAAIVSRELGVPCIVGARIATSMLQTGQIVTVDGNSGEVFLGEQNAHELGGSQGEGSPSSFGSPPNLATVSSTEIARIAGRPLTAPASLAEGTQEQLATRVYLNLSMAEHALEAAALASDGVGLLRAEFMVSDALGGVHPRALLARGGRNEFLDQMSASVLRITRAFAPRPVVYRTIDFRTNEFRGLEGGAEFEPVEANPMIGYRGCFRYVREPDLFELELELLARVRDETPNLHLMIPFVRTRWELEACLEMIDKSALGRQRGLRRWVMAEVPSIVYRIPEYAEMGIDGVSIGSNDLTQLMLGVDRDSEICSELFDESDAAVLDAIQRIIQACQTAGITSSLCGQAPSNRPEFAEHLVRFGIDSISVTPDALGRARASVSAAERRVLLDAARLRSR</sequence>
<dbReference type="PIRSF" id="PIRSF000854">
    <property type="entry name" value="PEP_synthase"/>
    <property type="match status" value="1"/>
</dbReference>
<dbReference type="PANTHER" id="PTHR43030">
    <property type="entry name" value="PHOSPHOENOLPYRUVATE SYNTHASE"/>
    <property type="match status" value="1"/>
</dbReference>
<evidence type="ECO:0000256" key="13">
    <source>
        <dbReference type="ARBA" id="ARBA00047700"/>
    </source>
</evidence>
<dbReference type="SUPFAM" id="SSF52009">
    <property type="entry name" value="Phosphohistidine domain"/>
    <property type="match status" value="1"/>
</dbReference>
<proteinExistence type="inferred from homology"/>
<dbReference type="InterPro" id="IPR015813">
    <property type="entry name" value="Pyrv/PenolPyrv_kinase-like_dom"/>
</dbReference>
<evidence type="ECO:0000256" key="9">
    <source>
        <dbReference type="ARBA" id="ARBA00022777"/>
    </source>
</evidence>
<evidence type="ECO:0000256" key="14">
    <source>
        <dbReference type="SAM" id="MobiDB-lite"/>
    </source>
</evidence>
<evidence type="ECO:0000259" key="16">
    <source>
        <dbReference type="Pfam" id="PF01326"/>
    </source>
</evidence>
<evidence type="ECO:0000256" key="10">
    <source>
        <dbReference type="ARBA" id="ARBA00022840"/>
    </source>
</evidence>
<dbReference type="GO" id="GO:0006094">
    <property type="term" value="P:gluconeogenesis"/>
    <property type="evidence" value="ECO:0007669"/>
    <property type="project" value="UniProtKB-UniPathway"/>
</dbReference>
<dbReference type="EC" id="2.7.9.2" evidence="5"/>
<dbReference type="SUPFAM" id="SSF56059">
    <property type="entry name" value="Glutathione synthetase ATP-binding domain-like"/>
    <property type="match status" value="1"/>
</dbReference>
<dbReference type="InterPro" id="IPR006319">
    <property type="entry name" value="PEP_synth"/>
</dbReference>
<dbReference type="InterPro" id="IPR040442">
    <property type="entry name" value="Pyrv_kinase-like_dom_sf"/>
</dbReference>
<gene>
    <name evidence="18" type="ORF">UFOPK3914_00987</name>
</gene>
<organism evidence="18">
    <name type="scientific">freshwater metagenome</name>
    <dbReference type="NCBI Taxonomy" id="449393"/>
    <lineage>
        <taxon>unclassified sequences</taxon>
        <taxon>metagenomes</taxon>
        <taxon>ecological metagenomes</taxon>
    </lineage>
</organism>
<evidence type="ECO:0000256" key="7">
    <source>
        <dbReference type="ARBA" id="ARBA00022723"/>
    </source>
</evidence>
<dbReference type="InterPro" id="IPR002192">
    <property type="entry name" value="PPDK_AMP/ATP-bd"/>
</dbReference>
<evidence type="ECO:0000259" key="15">
    <source>
        <dbReference type="Pfam" id="PF00391"/>
    </source>
</evidence>
<evidence type="ECO:0000256" key="2">
    <source>
        <dbReference type="ARBA" id="ARBA00002988"/>
    </source>
</evidence>
<evidence type="ECO:0000256" key="11">
    <source>
        <dbReference type="ARBA" id="ARBA00022842"/>
    </source>
</evidence>
<dbReference type="NCBIfam" id="NF005057">
    <property type="entry name" value="PRK06464.1"/>
    <property type="match status" value="1"/>
</dbReference>
<dbReference type="Gene3D" id="3.30.1490.20">
    <property type="entry name" value="ATP-grasp fold, A domain"/>
    <property type="match status" value="1"/>
</dbReference>
<keyword evidence="6" id="KW-0808">Transferase</keyword>
<name>A0A6J7MHA5_9ZZZZ</name>
<dbReference type="UniPathway" id="UPA00138"/>
<keyword evidence="10" id="KW-0067">ATP-binding</keyword>
<keyword evidence="8" id="KW-0547">Nucleotide-binding</keyword>
<evidence type="ECO:0000256" key="3">
    <source>
        <dbReference type="ARBA" id="ARBA00004742"/>
    </source>
</evidence>
<reference evidence="18" key="1">
    <citation type="submission" date="2020-05" db="EMBL/GenBank/DDBJ databases">
        <authorList>
            <person name="Chiriac C."/>
            <person name="Salcher M."/>
            <person name="Ghai R."/>
            <person name="Kavagutti S V."/>
        </authorList>
    </citation>
    <scope>NUCLEOTIDE SEQUENCE</scope>
</reference>
<feature type="domain" description="PEP-utilising enzyme mobile" evidence="15">
    <location>
        <begin position="422"/>
        <end position="492"/>
    </location>
</feature>
<evidence type="ECO:0000256" key="1">
    <source>
        <dbReference type="ARBA" id="ARBA00001946"/>
    </source>
</evidence>
<evidence type="ECO:0000256" key="12">
    <source>
        <dbReference type="ARBA" id="ARBA00033470"/>
    </source>
</evidence>
<evidence type="ECO:0000256" key="6">
    <source>
        <dbReference type="ARBA" id="ARBA00022679"/>
    </source>
</evidence>
<evidence type="ECO:0000313" key="18">
    <source>
        <dbReference type="EMBL" id="CAB4980381.1"/>
    </source>
</evidence>
<dbReference type="Gene3D" id="3.30.470.20">
    <property type="entry name" value="ATP-grasp fold, B domain"/>
    <property type="match status" value="1"/>
</dbReference>
<dbReference type="GO" id="GO:0005524">
    <property type="term" value="F:ATP binding"/>
    <property type="evidence" value="ECO:0007669"/>
    <property type="project" value="UniProtKB-KW"/>
</dbReference>
<dbReference type="AlphaFoldDB" id="A0A6J7MHA5"/>
<dbReference type="GO" id="GO:0046872">
    <property type="term" value="F:metal ion binding"/>
    <property type="evidence" value="ECO:0007669"/>
    <property type="project" value="UniProtKB-KW"/>
</dbReference>
<evidence type="ECO:0000256" key="8">
    <source>
        <dbReference type="ARBA" id="ARBA00022741"/>
    </source>
</evidence>
<dbReference type="EMBL" id="CAFBOG010000079">
    <property type="protein sequence ID" value="CAB4980381.1"/>
    <property type="molecule type" value="Genomic_DNA"/>
</dbReference>
<evidence type="ECO:0000256" key="4">
    <source>
        <dbReference type="ARBA" id="ARBA00007837"/>
    </source>
</evidence>
<dbReference type="PROSITE" id="PS00370">
    <property type="entry name" value="PEP_ENZYMES_PHOS_SITE"/>
    <property type="match status" value="1"/>
</dbReference>
<dbReference type="GO" id="GO:0008986">
    <property type="term" value="F:pyruvate, water dikinase activity"/>
    <property type="evidence" value="ECO:0007669"/>
    <property type="project" value="UniProtKB-EC"/>
</dbReference>